<accession>A0ABU3T965</accession>
<sequence length="155" mass="16495">MQSVRIQRRSRTKLVGAVLGVLLASIAVVLGSVPANATDARCTSDQLQIDCGVIYNTSGVNIRIATNFSPTYSSYVGTVSGVTATLGGNQNSNIFKDSSGRFYDWDAVYVPPTSCLTMNVGPGFGGTVDFRNTRSDGVWYKVNNLGANVRGLRSC</sequence>
<organism evidence="2 3">
    <name type="scientific">Microbacterium galbum</name>
    <dbReference type="NCBI Taxonomy" id="3075994"/>
    <lineage>
        <taxon>Bacteria</taxon>
        <taxon>Bacillati</taxon>
        <taxon>Actinomycetota</taxon>
        <taxon>Actinomycetes</taxon>
        <taxon>Micrococcales</taxon>
        <taxon>Microbacteriaceae</taxon>
        <taxon>Microbacterium</taxon>
    </lineage>
</organism>
<dbReference type="Proteomes" id="UP001263371">
    <property type="component" value="Unassembled WGS sequence"/>
</dbReference>
<evidence type="ECO:0000256" key="1">
    <source>
        <dbReference type="SAM" id="SignalP"/>
    </source>
</evidence>
<evidence type="ECO:0000313" key="2">
    <source>
        <dbReference type="EMBL" id="MDU0367908.1"/>
    </source>
</evidence>
<proteinExistence type="predicted"/>
<keyword evidence="1" id="KW-0732">Signal</keyword>
<evidence type="ECO:0000313" key="3">
    <source>
        <dbReference type="Proteomes" id="UP001263371"/>
    </source>
</evidence>
<reference evidence="2 3" key="1">
    <citation type="submission" date="2023-09" db="EMBL/GenBank/DDBJ databases">
        <title>Microbacterium fusihabitans sp. nov., Microbacterium phycihabitans sp. nov., and Microbacterium cervinum sp. nov., isolated from dried seaweeds of beach.</title>
        <authorList>
            <person name="Lee S.D."/>
        </authorList>
    </citation>
    <scope>NUCLEOTIDE SEQUENCE [LARGE SCALE GENOMIC DNA]</scope>
    <source>
        <strain evidence="2 3">KSW4-17</strain>
    </source>
</reference>
<keyword evidence="3" id="KW-1185">Reference proteome</keyword>
<comment type="caution">
    <text evidence="2">The sequence shown here is derived from an EMBL/GenBank/DDBJ whole genome shotgun (WGS) entry which is preliminary data.</text>
</comment>
<dbReference type="RefSeq" id="WP_315995091.1">
    <property type="nucleotide sequence ID" value="NZ_JAWDIS010000002.1"/>
</dbReference>
<feature type="signal peptide" evidence="1">
    <location>
        <begin position="1"/>
        <end position="37"/>
    </location>
</feature>
<dbReference type="EMBL" id="JAWDIS010000002">
    <property type="protein sequence ID" value="MDU0367908.1"/>
    <property type="molecule type" value="Genomic_DNA"/>
</dbReference>
<feature type="chain" id="PRO_5045135800" evidence="1">
    <location>
        <begin position="38"/>
        <end position="155"/>
    </location>
</feature>
<gene>
    <name evidence="2" type="ORF">RWH45_11855</name>
</gene>
<name>A0ABU3T965_9MICO</name>
<protein>
    <submittedName>
        <fullName evidence="2">Uncharacterized protein</fullName>
    </submittedName>
</protein>